<dbReference type="RefSeq" id="WP_093046894.1">
    <property type="nucleotide sequence ID" value="NZ_FNQR01000028.1"/>
</dbReference>
<dbReference type="AlphaFoldDB" id="A0A1H4HHS8"/>
<evidence type="ECO:0000256" key="12">
    <source>
        <dbReference type="ARBA" id="ARBA00047911"/>
    </source>
</evidence>
<dbReference type="STRING" id="571932.SAMN05421743_12833"/>
<dbReference type="GO" id="GO:0005829">
    <property type="term" value="C:cytosol"/>
    <property type="evidence" value="ECO:0007669"/>
    <property type="project" value="TreeGrafter"/>
</dbReference>
<proteinExistence type="inferred from homology"/>
<comment type="similarity">
    <text evidence="2">Belongs to the class-IV pyridoxal-phosphate-dependent aminotransferase family.</text>
</comment>
<dbReference type="OrthoDB" id="9805628at2"/>
<organism evidence="13 14">
    <name type="scientific">Thalassobacillus cyri</name>
    <dbReference type="NCBI Taxonomy" id="571932"/>
    <lineage>
        <taxon>Bacteria</taxon>
        <taxon>Bacillati</taxon>
        <taxon>Bacillota</taxon>
        <taxon>Bacilli</taxon>
        <taxon>Bacillales</taxon>
        <taxon>Bacillaceae</taxon>
        <taxon>Thalassobacillus</taxon>
    </lineage>
</organism>
<evidence type="ECO:0000256" key="7">
    <source>
        <dbReference type="ARBA" id="ARBA00022679"/>
    </source>
</evidence>
<dbReference type="Pfam" id="PF01063">
    <property type="entry name" value="Aminotran_4"/>
    <property type="match status" value="1"/>
</dbReference>
<evidence type="ECO:0000313" key="14">
    <source>
        <dbReference type="Proteomes" id="UP000198584"/>
    </source>
</evidence>
<evidence type="ECO:0000256" key="1">
    <source>
        <dbReference type="ARBA" id="ARBA00001933"/>
    </source>
</evidence>
<dbReference type="Proteomes" id="UP000198584">
    <property type="component" value="Unassembled WGS sequence"/>
</dbReference>
<dbReference type="Gene3D" id="3.30.470.10">
    <property type="match status" value="1"/>
</dbReference>
<dbReference type="EMBL" id="FNQR01000028">
    <property type="protein sequence ID" value="SEB20632.1"/>
    <property type="molecule type" value="Genomic_DNA"/>
</dbReference>
<sequence length="297" mass="33887">MAIKPIILSDKEFLNHEELHYPFEERGLQFGDGVYEVIRVYDGNYYLMEEHIDRLFRSVEAIKITMPYSKEELKGLLQQLLEKNQVDLDAKVYLQITRGSAARDHAFPVDVKPNFYAYAQEFSRNLPAMWNGGSVMSHPDHRWDWCYIKSLNLLPNVLAKQEAKENGCMEAILHKDGVVTEGSSSNAYLVRDGKVYTHPAKKNILHGCVRMRVEQFCDDLGIPFVEEAFRVDDIQHADEMFITSSTTEVTPVTHFDGKKITTGSPGEVTRKLQYAYEKDAGIPTAKSLFESAEKQNA</sequence>
<dbReference type="GO" id="GO:0030170">
    <property type="term" value="F:pyridoxal phosphate binding"/>
    <property type="evidence" value="ECO:0007669"/>
    <property type="project" value="InterPro"/>
</dbReference>
<reference evidence="13 14" key="1">
    <citation type="submission" date="2016-10" db="EMBL/GenBank/DDBJ databases">
        <authorList>
            <person name="de Groot N.N."/>
        </authorList>
    </citation>
    <scope>NUCLEOTIDE SEQUENCE [LARGE SCALE GENOMIC DNA]</scope>
    <source>
        <strain evidence="13 14">CCM7597</strain>
    </source>
</reference>
<keyword evidence="7" id="KW-0808">Transferase</keyword>
<evidence type="ECO:0000256" key="8">
    <source>
        <dbReference type="ARBA" id="ARBA00022898"/>
    </source>
</evidence>
<dbReference type="FunFam" id="3.20.10.10:FF:000002">
    <property type="entry name" value="D-alanine aminotransferase"/>
    <property type="match status" value="1"/>
</dbReference>
<dbReference type="InterPro" id="IPR043132">
    <property type="entry name" value="BCAT-like_C"/>
</dbReference>
<evidence type="ECO:0000256" key="9">
    <source>
        <dbReference type="ARBA" id="ARBA00030138"/>
    </source>
</evidence>
<evidence type="ECO:0000256" key="3">
    <source>
        <dbReference type="ARBA" id="ARBA00011738"/>
    </source>
</evidence>
<dbReference type="InterPro" id="IPR001544">
    <property type="entry name" value="Aminotrans_IV"/>
</dbReference>
<evidence type="ECO:0000256" key="6">
    <source>
        <dbReference type="ARBA" id="ARBA00022576"/>
    </source>
</evidence>
<dbReference type="EC" id="2.6.1.21" evidence="4"/>
<protein>
    <recommendedName>
        <fullName evidence="5">D-alanine aminotransferase</fullName>
        <ecNumber evidence="4">2.6.1.21</ecNumber>
    </recommendedName>
    <alternativeName>
        <fullName evidence="11">D-amino acid aminotransferase</fullName>
    </alternativeName>
    <alternativeName>
        <fullName evidence="9">D-amino acid transaminase</fullName>
    </alternativeName>
    <alternativeName>
        <fullName evidence="10">D-aspartate aminotransferase</fullName>
    </alternativeName>
</protein>
<keyword evidence="8" id="KW-0663">Pyridoxal phosphate</keyword>
<dbReference type="GO" id="GO:0046394">
    <property type="term" value="P:carboxylic acid biosynthetic process"/>
    <property type="evidence" value="ECO:0007669"/>
    <property type="project" value="UniProtKB-ARBA"/>
</dbReference>
<dbReference type="PANTHER" id="PTHR42743:SF10">
    <property type="entry name" value="D-ALANINE AMINOTRANSFERASE"/>
    <property type="match status" value="1"/>
</dbReference>
<dbReference type="GO" id="GO:0008652">
    <property type="term" value="P:amino acid biosynthetic process"/>
    <property type="evidence" value="ECO:0007669"/>
    <property type="project" value="UniProtKB-ARBA"/>
</dbReference>
<keyword evidence="6" id="KW-0032">Aminotransferase</keyword>
<dbReference type="Gene3D" id="3.20.10.10">
    <property type="entry name" value="D-amino Acid Aminotransferase, subunit A, domain 2"/>
    <property type="match status" value="1"/>
</dbReference>
<evidence type="ECO:0000313" key="13">
    <source>
        <dbReference type="EMBL" id="SEB20632.1"/>
    </source>
</evidence>
<evidence type="ECO:0000256" key="4">
    <source>
        <dbReference type="ARBA" id="ARBA00012874"/>
    </source>
</evidence>
<comment type="cofactor">
    <cofactor evidence="1">
        <name>pyridoxal 5'-phosphate</name>
        <dbReference type="ChEBI" id="CHEBI:597326"/>
    </cofactor>
</comment>
<name>A0A1H4HHS8_9BACI</name>
<dbReference type="InterPro" id="IPR005784">
    <property type="entry name" value="D_amino_transT"/>
</dbReference>
<comment type="subunit">
    <text evidence="3">Homodimer.</text>
</comment>
<accession>A0A1H4HHS8</accession>
<dbReference type="SUPFAM" id="SSF56752">
    <property type="entry name" value="D-aminoacid aminotransferase-like PLP-dependent enzymes"/>
    <property type="match status" value="1"/>
</dbReference>
<dbReference type="NCBIfam" id="TIGR01121">
    <property type="entry name" value="D_amino_aminoT"/>
    <property type="match status" value="1"/>
</dbReference>
<dbReference type="GO" id="GO:0046416">
    <property type="term" value="P:D-amino acid metabolic process"/>
    <property type="evidence" value="ECO:0007669"/>
    <property type="project" value="InterPro"/>
</dbReference>
<dbReference type="InterPro" id="IPR036038">
    <property type="entry name" value="Aminotransferase-like"/>
</dbReference>
<comment type="catalytic activity">
    <reaction evidence="12">
        <text>D-alanine + 2-oxoglutarate = D-glutamate + pyruvate</text>
        <dbReference type="Rhea" id="RHEA:15869"/>
        <dbReference type="ChEBI" id="CHEBI:15361"/>
        <dbReference type="ChEBI" id="CHEBI:16810"/>
        <dbReference type="ChEBI" id="CHEBI:29986"/>
        <dbReference type="ChEBI" id="CHEBI:57416"/>
        <dbReference type="EC" id="2.6.1.21"/>
    </reaction>
</comment>
<dbReference type="PANTHER" id="PTHR42743">
    <property type="entry name" value="AMINO-ACID AMINOTRANSFERASE"/>
    <property type="match status" value="1"/>
</dbReference>
<dbReference type="InterPro" id="IPR043131">
    <property type="entry name" value="BCAT-like_N"/>
</dbReference>
<keyword evidence="14" id="KW-1185">Reference proteome</keyword>
<evidence type="ECO:0000256" key="5">
    <source>
        <dbReference type="ARBA" id="ARBA00021779"/>
    </source>
</evidence>
<gene>
    <name evidence="13" type="ORF">SAMN05421743_12833</name>
</gene>
<dbReference type="CDD" id="cd01558">
    <property type="entry name" value="D-AAT_like"/>
    <property type="match status" value="1"/>
</dbReference>
<evidence type="ECO:0000256" key="10">
    <source>
        <dbReference type="ARBA" id="ARBA00033316"/>
    </source>
</evidence>
<dbReference type="GO" id="GO:0047810">
    <property type="term" value="F:D-alanine-2-oxoglutarate aminotransferase activity"/>
    <property type="evidence" value="ECO:0007669"/>
    <property type="project" value="UniProtKB-EC"/>
</dbReference>
<dbReference type="InterPro" id="IPR050571">
    <property type="entry name" value="Class-IV_PLP-Dep_Aminotrnsfr"/>
</dbReference>
<evidence type="ECO:0000256" key="2">
    <source>
        <dbReference type="ARBA" id="ARBA00009320"/>
    </source>
</evidence>
<evidence type="ECO:0000256" key="11">
    <source>
        <dbReference type="ARBA" id="ARBA00033391"/>
    </source>
</evidence>